<reference evidence="5" key="1">
    <citation type="submission" date="2022-11" db="EMBL/GenBank/DDBJ databases">
        <authorList>
            <person name="Hyden B.L."/>
            <person name="Feng K."/>
            <person name="Yates T."/>
            <person name="Jawdy S."/>
            <person name="Smart L.B."/>
            <person name="Muchero W."/>
        </authorList>
    </citation>
    <scope>NUCLEOTIDE SEQUENCE</scope>
    <source>
        <tissue evidence="5">Shoot tip</tissue>
    </source>
</reference>
<keyword evidence="2 3" id="KW-0175">Coiled coil</keyword>
<reference evidence="5" key="2">
    <citation type="journal article" date="2023" name="Int. J. Mol. Sci.">
        <title>De Novo Assembly and Annotation of 11 Diverse Shrub Willow (Salix) Genomes Reveals Novel Gene Organization in Sex-Linked Regions.</title>
        <authorList>
            <person name="Hyden B."/>
            <person name="Feng K."/>
            <person name="Yates T.B."/>
            <person name="Jawdy S."/>
            <person name="Cereghino C."/>
            <person name="Smart L.B."/>
            <person name="Muchero W."/>
        </authorList>
    </citation>
    <scope>NUCLEOTIDE SEQUENCE</scope>
    <source>
        <tissue evidence="5">Shoot tip</tissue>
    </source>
</reference>
<proteinExistence type="inferred from homology"/>
<evidence type="ECO:0000256" key="2">
    <source>
        <dbReference type="ARBA" id="ARBA00023054"/>
    </source>
</evidence>
<dbReference type="Proteomes" id="UP001151532">
    <property type="component" value="Chromosome 5"/>
</dbReference>
<comment type="caution">
    <text evidence="5">The sequence shown here is derived from an EMBL/GenBank/DDBJ whole genome shotgun (WGS) entry which is preliminary data.</text>
</comment>
<evidence type="ECO:0000256" key="1">
    <source>
        <dbReference type="ARBA" id="ARBA00005921"/>
    </source>
</evidence>
<evidence type="ECO:0000256" key="4">
    <source>
        <dbReference type="SAM" id="MobiDB-lite"/>
    </source>
</evidence>
<organism evidence="5 6">
    <name type="scientific">Salix purpurea</name>
    <name type="common">Purple osier willow</name>
    <dbReference type="NCBI Taxonomy" id="77065"/>
    <lineage>
        <taxon>Eukaryota</taxon>
        <taxon>Viridiplantae</taxon>
        <taxon>Streptophyta</taxon>
        <taxon>Embryophyta</taxon>
        <taxon>Tracheophyta</taxon>
        <taxon>Spermatophyta</taxon>
        <taxon>Magnoliopsida</taxon>
        <taxon>eudicotyledons</taxon>
        <taxon>Gunneridae</taxon>
        <taxon>Pentapetalae</taxon>
        <taxon>rosids</taxon>
        <taxon>fabids</taxon>
        <taxon>Malpighiales</taxon>
        <taxon>Salicaceae</taxon>
        <taxon>Saliceae</taxon>
        <taxon>Salix</taxon>
    </lineage>
</organism>
<evidence type="ECO:0000256" key="3">
    <source>
        <dbReference type="SAM" id="Coils"/>
    </source>
</evidence>
<dbReference type="Pfam" id="PF05911">
    <property type="entry name" value="FPP"/>
    <property type="match status" value="1"/>
</dbReference>
<accession>A0A9Q1AKA0</accession>
<evidence type="ECO:0000313" key="6">
    <source>
        <dbReference type="Proteomes" id="UP001151532"/>
    </source>
</evidence>
<feature type="coiled-coil region" evidence="3">
    <location>
        <begin position="44"/>
        <end position="113"/>
    </location>
</feature>
<dbReference type="PANTHER" id="PTHR31580">
    <property type="entry name" value="FILAMENT-LIKE PLANT PROTEIN 4"/>
    <property type="match status" value="1"/>
</dbReference>
<feature type="coiled-coil region" evidence="3">
    <location>
        <begin position="182"/>
        <end position="237"/>
    </location>
</feature>
<dbReference type="InterPro" id="IPR008587">
    <property type="entry name" value="FPP_plant"/>
</dbReference>
<sequence>MDHKTWLWRKKSTDKIVVAADPKVDLSSKEEEIGLVDTFYRILIQALLDNKAELENDLKILSEKLSSALSECNAKDDLAKKQAKLAMEAMAVQEKAEAKTVSLKQELDEALQQRAAGEVRLTHLDAALKECMQQLRFVREEQEQRIHDAVMKTSNEFEKSQIILEEKLADTGKIVAKIGIEKANLSKALLAKERLIEDLSKQKAQVDADFNALMGRLESTEKNSASLKYEVRVLNKELEIRNEEREFNRRTADSSHKQHLESVKRIAKLEAECQRLRLLVRKRLPGPAALAKMKSEVEFLGRDSVEMSRKRSNSSPNGFSG</sequence>
<evidence type="ECO:0000313" key="5">
    <source>
        <dbReference type="EMBL" id="KAJ6774403.1"/>
    </source>
</evidence>
<dbReference type="OrthoDB" id="1917992at2759"/>
<feature type="region of interest" description="Disordered" evidence="4">
    <location>
        <begin position="301"/>
        <end position="321"/>
    </location>
</feature>
<keyword evidence="6" id="KW-1185">Reference proteome</keyword>
<dbReference type="EMBL" id="JAPFFK010000002">
    <property type="protein sequence ID" value="KAJ6774403.1"/>
    <property type="molecule type" value="Genomic_DNA"/>
</dbReference>
<dbReference type="PANTHER" id="PTHR31580:SF22">
    <property type="entry name" value="FILAMENT-LIKE PLANT PROTEIN 7"/>
    <property type="match status" value="1"/>
</dbReference>
<name>A0A9Q1AKA0_SALPP</name>
<dbReference type="AlphaFoldDB" id="A0A9Q1AKA0"/>
<gene>
    <name evidence="5" type="ORF">OIU79_017746</name>
</gene>
<protein>
    <submittedName>
        <fullName evidence="5">FILAMENT-LIKE PLANT PROTEIN 4</fullName>
    </submittedName>
</protein>
<comment type="similarity">
    <text evidence="1">Belongs to the FPP family.</text>
</comment>